<dbReference type="EMBL" id="KQ086175">
    <property type="protein sequence ID" value="KLO06890.1"/>
    <property type="molecule type" value="Genomic_DNA"/>
</dbReference>
<evidence type="ECO:0000313" key="1">
    <source>
        <dbReference type="EMBL" id="KLO06890.1"/>
    </source>
</evidence>
<organism evidence="1 2">
    <name type="scientific">Schizopora paradoxa</name>
    <dbReference type="NCBI Taxonomy" id="27342"/>
    <lineage>
        <taxon>Eukaryota</taxon>
        <taxon>Fungi</taxon>
        <taxon>Dikarya</taxon>
        <taxon>Basidiomycota</taxon>
        <taxon>Agaricomycotina</taxon>
        <taxon>Agaricomycetes</taxon>
        <taxon>Hymenochaetales</taxon>
        <taxon>Schizoporaceae</taxon>
        <taxon>Schizopora</taxon>
    </lineage>
</organism>
<reference evidence="1 2" key="1">
    <citation type="submission" date="2015-04" db="EMBL/GenBank/DDBJ databases">
        <title>Complete genome sequence of Schizopora paradoxa KUC8140, a cosmopolitan wood degrader in East Asia.</title>
        <authorList>
            <consortium name="DOE Joint Genome Institute"/>
            <person name="Min B."/>
            <person name="Park H."/>
            <person name="Jang Y."/>
            <person name="Kim J.-J."/>
            <person name="Kim K.H."/>
            <person name="Pangilinan J."/>
            <person name="Lipzen A."/>
            <person name="Riley R."/>
            <person name="Grigoriev I.V."/>
            <person name="Spatafora J.W."/>
            <person name="Choi I.-G."/>
        </authorList>
    </citation>
    <scope>NUCLEOTIDE SEQUENCE [LARGE SCALE GENOMIC DNA]</scope>
    <source>
        <strain evidence="1 2">KUC8140</strain>
    </source>
</reference>
<proteinExistence type="predicted"/>
<dbReference type="AlphaFoldDB" id="A0A0H2R502"/>
<evidence type="ECO:0000313" key="2">
    <source>
        <dbReference type="Proteomes" id="UP000053477"/>
    </source>
</evidence>
<accession>A0A0H2R502</accession>
<name>A0A0H2R502_9AGAM</name>
<protein>
    <submittedName>
        <fullName evidence="1">Uncharacterized protein</fullName>
    </submittedName>
</protein>
<gene>
    <name evidence="1" type="ORF">SCHPADRAFT_674911</name>
</gene>
<dbReference type="InParanoid" id="A0A0H2R502"/>
<sequence length="288" mass="32661">MHSTLNPHAMDYAQLEEKPSCASPFNTHEERIQFDDAKIDSPAPDDVTKVIQTSYNLSLALERDLIMALDGLTGAFALRSAVARLNSYLQGWRKEVIILFGTEQSERGLSNRASTSYRNTNLNQYDRFNRKPRSLGVRFIFGSENLIWERSWGTFLTRCFALRHALERFRTAADNYLGPQKKEFVDSIRVLATNMREMYATALYMSSGDDTCKNAMQDSDLRKFVIARLSVCDLQMLDVTNAINDFTATEITRLRSRQDQVVDVLSNVSQVSTFFAAVVGKCLGYVKS</sequence>
<keyword evidence="2" id="KW-1185">Reference proteome</keyword>
<dbReference type="Proteomes" id="UP000053477">
    <property type="component" value="Unassembled WGS sequence"/>
</dbReference>